<dbReference type="Pfam" id="PF00581">
    <property type="entry name" value="Rhodanese"/>
    <property type="match status" value="1"/>
</dbReference>
<keyword evidence="4" id="KW-1185">Reference proteome</keyword>
<feature type="domain" description="Rhodanese" evidence="2">
    <location>
        <begin position="78"/>
        <end position="180"/>
    </location>
</feature>
<dbReference type="GO" id="GO:0004792">
    <property type="term" value="F:thiosulfate-cyanide sulfurtransferase activity"/>
    <property type="evidence" value="ECO:0007669"/>
    <property type="project" value="InterPro"/>
</dbReference>
<protein>
    <recommendedName>
        <fullName evidence="1">Sulfurtransferase</fullName>
    </recommendedName>
</protein>
<evidence type="ECO:0000256" key="1">
    <source>
        <dbReference type="RuleBase" id="RU000507"/>
    </source>
</evidence>
<organism evidence="3 4">
    <name type="scientific">Neogobius melanostomus</name>
    <name type="common">round goby</name>
    <dbReference type="NCBI Taxonomy" id="47308"/>
    <lineage>
        <taxon>Eukaryota</taxon>
        <taxon>Metazoa</taxon>
        <taxon>Chordata</taxon>
        <taxon>Craniata</taxon>
        <taxon>Vertebrata</taxon>
        <taxon>Euteleostomi</taxon>
        <taxon>Actinopterygii</taxon>
        <taxon>Neopterygii</taxon>
        <taxon>Teleostei</taxon>
        <taxon>Neoteleostei</taxon>
        <taxon>Acanthomorphata</taxon>
        <taxon>Gobiaria</taxon>
        <taxon>Gobiiformes</taxon>
        <taxon>Gobioidei</taxon>
        <taxon>Gobiidae</taxon>
        <taxon>Benthophilinae</taxon>
        <taxon>Neogobiini</taxon>
        <taxon>Neogobius</taxon>
    </lineage>
</organism>
<reference evidence="3" key="2">
    <citation type="submission" date="2025-09" db="UniProtKB">
        <authorList>
            <consortium name="Ensembl"/>
        </authorList>
    </citation>
    <scope>IDENTIFICATION</scope>
</reference>
<dbReference type="InterPro" id="IPR001763">
    <property type="entry name" value="Rhodanese-like_dom"/>
</dbReference>
<dbReference type="Gene3D" id="3.40.250.10">
    <property type="entry name" value="Rhodanese-like domain"/>
    <property type="match status" value="1"/>
</dbReference>
<dbReference type="InterPro" id="IPR001307">
    <property type="entry name" value="Thiosulphate_STrfase_CS"/>
</dbReference>
<evidence type="ECO:0000313" key="3">
    <source>
        <dbReference type="Ensembl" id="ENSNMLP00000044958.1"/>
    </source>
</evidence>
<dbReference type="PROSITE" id="PS50206">
    <property type="entry name" value="RHODANESE_3"/>
    <property type="match status" value="1"/>
</dbReference>
<evidence type="ECO:0000313" key="4">
    <source>
        <dbReference type="Proteomes" id="UP000694523"/>
    </source>
</evidence>
<reference evidence="3" key="1">
    <citation type="submission" date="2025-08" db="UniProtKB">
        <authorList>
            <consortium name="Ensembl"/>
        </authorList>
    </citation>
    <scope>IDENTIFICATION</scope>
</reference>
<keyword evidence="1" id="KW-0808">Transferase</keyword>
<name>A0A8C6V9T8_9GOBI</name>
<dbReference type="AlphaFoldDB" id="A0A8C6V9T8"/>
<dbReference type="SMART" id="SM00450">
    <property type="entry name" value="RHOD"/>
    <property type="match status" value="1"/>
</dbReference>
<dbReference type="PANTHER" id="PTHR44086">
    <property type="entry name" value="THIOSULFATE SULFURTRANSFERASE RDL2, MITOCHONDRIAL-RELATED"/>
    <property type="match status" value="1"/>
</dbReference>
<dbReference type="Proteomes" id="UP000694523">
    <property type="component" value="Unplaced"/>
</dbReference>
<sequence>MAHRICWRVAAATPRLLWLNPVLPKACFSRGQTRLSSFVTSQSRCARQATRLSVGRFSTTPPNTENVSYEELQQIVDGHNKAVIIDVREPWELREYGFIPGSINVPLGQINTALRLDAEEFVEKFGGKMPQMTDSIVFTCLAGVRSKTALDTATLLGYTSVQHYPGGWQEWMAREQNKTP</sequence>
<dbReference type="PROSITE" id="PS00683">
    <property type="entry name" value="RHODANESE_2"/>
    <property type="match status" value="1"/>
</dbReference>
<dbReference type="SUPFAM" id="SSF52821">
    <property type="entry name" value="Rhodanese/Cell cycle control phosphatase"/>
    <property type="match status" value="1"/>
</dbReference>
<proteinExistence type="predicted"/>
<evidence type="ECO:0000259" key="2">
    <source>
        <dbReference type="PROSITE" id="PS50206"/>
    </source>
</evidence>
<accession>A0A8C6V9T8</accession>
<dbReference type="PANTHER" id="PTHR44086:SF10">
    <property type="entry name" value="THIOSULFATE SULFURTRANSFERASE_RHODANESE-LIKE DOMAIN-CONTAINING PROTEIN 3"/>
    <property type="match status" value="1"/>
</dbReference>
<dbReference type="InterPro" id="IPR036873">
    <property type="entry name" value="Rhodanese-like_dom_sf"/>
</dbReference>
<dbReference type="Ensembl" id="ENSNMLT00000049897.1">
    <property type="protein sequence ID" value="ENSNMLP00000044958.1"/>
    <property type="gene ID" value="ENSNMLG00000027160.1"/>
</dbReference>